<sequence>MHVLIQNIYCGNHTSDVADDRCRPVGCPAIFLAQLQSVPDIFVQDLYLWIIHSNSEISYTIGTETSLSAARAHTIITANLPLPSQDWTIDITVHDYNLSLEGSAYSRVLSGERDNLTRRGSGHDRIGHRTATNNMASTFFVDYQLISVVIALILYQR</sequence>
<evidence type="ECO:0000313" key="1">
    <source>
        <dbReference type="EMBL" id="KAK3578278.1"/>
    </source>
</evidence>
<reference evidence="1" key="3">
    <citation type="submission" date="2023-05" db="EMBL/GenBank/DDBJ databases">
        <authorList>
            <person name="Smith C.H."/>
        </authorList>
    </citation>
    <scope>NUCLEOTIDE SEQUENCE</scope>
    <source>
        <strain evidence="1">CHS0354</strain>
        <tissue evidence="1">Mantle</tissue>
    </source>
</reference>
<proteinExistence type="predicted"/>
<organism evidence="1 2">
    <name type="scientific">Potamilus streckersoni</name>
    <dbReference type="NCBI Taxonomy" id="2493646"/>
    <lineage>
        <taxon>Eukaryota</taxon>
        <taxon>Metazoa</taxon>
        <taxon>Spiralia</taxon>
        <taxon>Lophotrochozoa</taxon>
        <taxon>Mollusca</taxon>
        <taxon>Bivalvia</taxon>
        <taxon>Autobranchia</taxon>
        <taxon>Heteroconchia</taxon>
        <taxon>Palaeoheterodonta</taxon>
        <taxon>Unionida</taxon>
        <taxon>Unionoidea</taxon>
        <taxon>Unionidae</taxon>
        <taxon>Ambleminae</taxon>
        <taxon>Lampsilini</taxon>
        <taxon>Potamilus</taxon>
    </lineage>
</organism>
<gene>
    <name evidence="1" type="ORF">CHS0354_010479</name>
</gene>
<keyword evidence="2" id="KW-1185">Reference proteome</keyword>
<comment type="caution">
    <text evidence="1">The sequence shown here is derived from an EMBL/GenBank/DDBJ whole genome shotgun (WGS) entry which is preliminary data.</text>
</comment>
<reference evidence="1" key="2">
    <citation type="journal article" date="2021" name="Genome Biol. Evol.">
        <title>Developing a high-quality reference genome for a parasitic bivalve with doubly uniparental inheritance (Bivalvia: Unionida).</title>
        <authorList>
            <person name="Smith C.H."/>
        </authorList>
    </citation>
    <scope>NUCLEOTIDE SEQUENCE</scope>
    <source>
        <strain evidence="1">CHS0354</strain>
        <tissue evidence="1">Mantle</tissue>
    </source>
</reference>
<evidence type="ECO:0000313" key="2">
    <source>
        <dbReference type="Proteomes" id="UP001195483"/>
    </source>
</evidence>
<dbReference type="AlphaFoldDB" id="A0AAE0VHB7"/>
<dbReference type="EMBL" id="JAEAOA010000661">
    <property type="protein sequence ID" value="KAK3578278.1"/>
    <property type="molecule type" value="Genomic_DNA"/>
</dbReference>
<reference evidence="1" key="1">
    <citation type="journal article" date="2021" name="Genome Biol. Evol.">
        <title>A High-Quality Reference Genome for a Parasitic Bivalve with Doubly Uniparental Inheritance (Bivalvia: Unionida).</title>
        <authorList>
            <person name="Smith C.H."/>
        </authorList>
    </citation>
    <scope>NUCLEOTIDE SEQUENCE</scope>
    <source>
        <strain evidence="1">CHS0354</strain>
    </source>
</reference>
<dbReference type="Proteomes" id="UP001195483">
    <property type="component" value="Unassembled WGS sequence"/>
</dbReference>
<name>A0AAE0VHB7_9BIVA</name>
<protein>
    <submittedName>
        <fullName evidence="1">Uncharacterized protein</fullName>
    </submittedName>
</protein>
<accession>A0AAE0VHB7</accession>